<protein>
    <submittedName>
        <fullName evidence="1">Gag-pol polyprotein</fullName>
    </submittedName>
</protein>
<keyword evidence="2" id="KW-1185">Reference proteome</keyword>
<dbReference type="AlphaFoldDB" id="A0A392VIJ4"/>
<comment type="caution">
    <text evidence="1">The sequence shown here is derived from an EMBL/GenBank/DDBJ whole genome shotgun (WGS) entry which is preliminary data.</text>
</comment>
<organism evidence="1 2">
    <name type="scientific">Trifolium medium</name>
    <dbReference type="NCBI Taxonomy" id="97028"/>
    <lineage>
        <taxon>Eukaryota</taxon>
        <taxon>Viridiplantae</taxon>
        <taxon>Streptophyta</taxon>
        <taxon>Embryophyta</taxon>
        <taxon>Tracheophyta</taxon>
        <taxon>Spermatophyta</taxon>
        <taxon>Magnoliopsida</taxon>
        <taxon>eudicotyledons</taxon>
        <taxon>Gunneridae</taxon>
        <taxon>Pentapetalae</taxon>
        <taxon>rosids</taxon>
        <taxon>fabids</taxon>
        <taxon>Fabales</taxon>
        <taxon>Fabaceae</taxon>
        <taxon>Papilionoideae</taxon>
        <taxon>50 kb inversion clade</taxon>
        <taxon>NPAAA clade</taxon>
        <taxon>Hologalegina</taxon>
        <taxon>IRL clade</taxon>
        <taxon>Trifolieae</taxon>
        <taxon>Trifolium</taxon>
    </lineage>
</organism>
<name>A0A392VIJ4_9FABA</name>
<sequence length="34" mass="3847">MSHQKLQHLTTSRVLELLHMDLMGPMQVESLGGK</sequence>
<dbReference type="Proteomes" id="UP000265520">
    <property type="component" value="Unassembled WGS sequence"/>
</dbReference>
<feature type="non-terminal residue" evidence="1">
    <location>
        <position position="34"/>
    </location>
</feature>
<dbReference type="EMBL" id="LXQA011161225">
    <property type="protein sequence ID" value="MCI87242.1"/>
    <property type="molecule type" value="Genomic_DNA"/>
</dbReference>
<accession>A0A392VIJ4</accession>
<evidence type="ECO:0000313" key="2">
    <source>
        <dbReference type="Proteomes" id="UP000265520"/>
    </source>
</evidence>
<proteinExistence type="predicted"/>
<reference evidence="1 2" key="1">
    <citation type="journal article" date="2018" name="Front. Plant Sci.">
        <title>Red Clover (Trifolium pratense) and Zigzag Clover (T. medium) - A Picture of Genomic Similarities and Differences.</title>
        <authorList>
            <person name="Dluhosova J."/>
            <person name="Istvanek J."/>
            <person name="Nedelnik J."/>
            <person name="Repkova J."/>
        </authorList>
    </citation>
    <scope>NUCLEOTIDE SEQUENCE [LARGE SCALE GENOMIC DNA]</scope>
    <source>
        <strain evidence="2">cv. 10/8</strain>
        <tissue evidence="1">Leaf</tissue>
    </source>
</reference>
<evidence type="ECO:0000313" key="1">
    <source>
        <dbReference type="EMBL" id="MCI87242.1"/>
    </source>
</evidence>